<keyword evidence="9 10" id="KW-0413">Isomerase</keyword>
<dbReference type="FunFam" id="3.30.1360.40:FF:000008">
    <property type="entry name" value="DNA topoisomerase (ATP-hydrolyzing)"/>
    <property type="match status" value="1"/>
</dbReference>
<feature type="region of interest" description="Disordered" evidence="12">
    <location>
        <begin position="824"/>
        <end position="848"/>
    </location>
</feature>
<evidence type="ECO:0000256" key="1">
    <source>
        <dbReference type="ARBA" id="ARBA00000185"/>
    </source>
</evidence>
<comment type="caution">
    <text evidence="14">The sequence shown here is derived from an EMBL/GenBank/DDBJ whole genome shotgun (WGS) entry which is preliminary data.</text>
</comment>
<evidence type="ECO:0000256" key="11">
    <source>
        <dbReference type="PROSITE-ProRule" id="PRU01384"/>
    </source>
</evidence>
<dbReference type="SUPFAM" id="SSF56719">
    <property type="entry name" value="Type II DNA topoisomerase"/>
    <property type="match status" value="1"/>
</dbReference>
<dbReference type="InterPro" id="IPR002205">
    <property type="entry name" value="Topo_IIA_dom_A"/>
</dbReference>
<evidence type="ECO:0000256" key="12">
    <source>
        <dbReference type="SAM" id="MobiDB-lite"/>
    </source>
</evidence>
<accession>A0A938YAL7</accession>
<dbReference type="GO" id="GO:0005524">
    <property type="term" value="F:ATP binding"/>
    <property type="evidence" value="ECO:0007669"/>
    <property type="project" value="UniProtKB-UniRule"/>
</dbReference>
<dbReference type="Proteomes" id="UP000663792">
    <property type="component" value="Unassembled WGS sequence"/>
</dbReference>
<dbReference type="GO" id="GO:0034335">
    <property type="term" value="F:DNA negative supercoiling activity"/>
    <property type="evidence" value="ECO:0007669"/>
    <property type="project" value="UniProtKB-ARBA"/>
</dbReference>
<dbReference type="RefSeq" id="WP_205261924.1">
    <property type="nucleotide sequence ID" value="NZ_JAERWK010000021.1"/>
</dbReference>
<feature type="domain" description="Topo IIA-type catalytic" evidence="13">
    <location>
        <begin position="38"/>
        <end position="507"/>
    </location>
</feature>
<keyword evidence="6 10" id="KW-0067">ATP-binding</keyword>
<dbReference type="EMBL" id="JAERWK010000021">
    <property type="protein sequence ID" value="MBM9468975.1"/>
    <property type="molecule type" value="Genomic_DNA"/>
</dbReference>
<dbReference type="InterPro" id="IPR035516">
    <property type="entry name" value="Gyrase/topoIV_suA_C"/>
</dbReference>
<protein>
    <recommendedName>
        <fullName evidence="10">DNA gyrase subunit A</fullName>
        <ecNumber evidence="10">5.6.2.2</ecNumber>
    </recommendedName>
</protein>
<sequence length="848" mass="92680">MTGPTTGEHDRTEPVDIQQEMQRSFIDYAMSVIVSRALPDVRDGLKPVHRRVLYGMFESGFRPDRGRVKSSRVVGDVMGSYHPHGDSAIYDTVVRMAQPWSLRYPLIDGQGNFGSPGNDPAAAMRYTECRMSALAMQMIAGINENTVDMTPNYDGKTEEPTVLPSRIPNLLVNGSSGIAVGMATNIPPHNLREVGAAVVWALDHPEATPEELLEACIERVKGPDFPTGAQIAGVSGIQDAYRTGRGAIRMRAVVNTDEDARGRTILVVTELPYQVNPDNLVTSIAELVRDGRVAGIADIADESSDRVGMRIVVTLKRDAVAKVVLANLFKHTALQTSFGANMLAIVDGVPRTLRLDQMIGHYVDHQIEVIVRRTQYRLDEAEKRAHILRGLVKALDALDEVIALIRASSSPDEARTGLIGLLDIDEVQANAILEMQLRRLTALQRQQIIDDLARIELEIADYRDILARPERQRQIVKDELTEIVEKWGDERRTALVPFEGEVSMEDLIATEDVVVTITRTGYAKRTKTDLYRAQRRGGKGVQGAALKQDDIVAHFFVCSTHDWILFFTNKGRVYRAKAYELPEANRNARGQHVANLLAFQPDERIAQVIQIRDYGVAPYLVLATKAGLVKKSELTAFDSNRSGGIVAVNLREDDELVGAVLCSAEDDLLLISAEGQSIRFHATDEALRPMGRATSGVLGMRFNAGDELLSLEVARADSFVLVATERGYAKRTDIEEYPVQGRGGKGVLTIQYDRRRGKLVGALIVDLDTEVYAITSGGGVIRTSAREVRKAKRQTMGVRLMNLSEGDSLVAIARNADAAADAAVDAAVDGETPSGPDGSTDGSTDGGA</sequence>
<dbReference type="EC" id="5.6.2.2" evidence="10"/>
<dbReference type="AlphaFoldDB" id="A0A938YAL7"/>
<dbReference type="GO" id="GO:0003677">
    <property type="term" value="F:DNA binding"/>
    <property type="evidence" value="ECO:0007669"/>
    <property type="project" value="UniProtKB-UniRule"/>
</dbReference>
<dbReference type="FunFam" id="3.90.199.10:FF:000001">
    <property type="entry name" value="DNA gyrase subunit A"/>
    <property type="match status" value="1"/>
</dbReference>
<dbReference type="CDD" id="cd00187">
    <property type="entry name" value="TOP4c"/>
    <property type="match status" value="1"/>
</dbReference>
<dbReference type="InterPro" id="IPR013758">
    <property type="entry name" value="Topo_IIA_A/C_ab"/>
</dbReference>
<dbReference type="InterPro" id="IPR013757">
    <property type="entry name" value="Topo_IIA_A_a_sf"/>
</dbReference>
<comment type="miscellaneous">
    <text evidence="10">Few gyrases are as efficient as E.coli at forming negative supercoils. Not all organisms have 2 type II topoisomerases; in organisms with a single type II topoisomerase this enzyme also has to decatenate newly replicated chromosomes.</text>
</comment>
<keyword evidence="8 10" id="KW-0238">DNA-binding</keyword>
<dbReference type="GO" id="GO:0006265">
    <property type="term" value="P:DNA topological change"/>
    <property type="evidence" value="ECO:0007669"/>
    <property type="project" value="UniProtKB-UniRule"/>
</dbReference>
<dbReference type="GO" id="GO:0005737">
    <property type="term" value="C:cytoplasm"/>
    <property type="evidence" value="ECO:0007669"/>
    <property type="project" value="UniProtKB-SubCell"/>
</dbReference>
<evidence type="ECO:0000256" key="8">
    <source>
        <dbReference type="ARBA" id="ARBA00023125"/>
    </source>
</evidence>
<evidence type="ECO:0000256" key="2">
    <source>
        <dbReference type="ARBA" id="ARBA00004496"/>
    </source>
</evidence>
<comment type="subunit">
    <text evidence="10">Heterotetramer, composed of two GyrA and two GyrB chains. In the heterotetramer, GyrA contains the active site tyrosine that forms a transient covalent intermediate with DNA, while GyrB binds cofactors and catalyzes ATP hydrolysis.</text>
</comment>
<organism evidence="14 15">
    <name type="scientific">Nakamurella leprariae</name>
    <dbReference type="NCBI Taxonomy" id="2803911"/>
    <lineage>
        <taxon>Bacteria</taxon>
        <taxon>Bacillati</taxon>
        <taxon>Actinomycetota</taxon>
        <taxon>Actinomycetes</taxon>
        <taxon>Nakamurellales</taxon>
        <taxon>Nakamurellaceae</taxon>
        <taxon>Nakamurella</taxon>
    </lineage>
</organism>
<dbReference type="Pfam" id="PF00521">
    <property type="entry name" value="DNA_topoisoIV"/>
    <property type="match status" value="1"/>
</dbReference>
<comment type="catalytic activity">
    <reaction evidence="1 10 11">
        <text>ATP-dependent breakage, passage and rejoining of double-stranded DNA.</text>
        <dbReference type="EC" id="5.6.2.2"/>
    </reaction>
</comment>
<keyword evidence="5 10" id="KW-0547">Nucleotide-binding</keyword>
<dbReference type="NCBIfam" id="NF004044">
    <property type="entry name" value="PRK05561.1"/>
    <property type="match status" value="1"/>
</dbReference>
<dbReference type="HAMAP" id="MF_01897">
    <property type="entry name" value="GyrA"/>
    <property type="match status" value="1"/>
</dbReference>
<dbReference type="GO" id="GO:0005694">
    <property type="term" value="C:chromosome"/>
    <property type="evidence" value="ECO:0007669"/>
    <property type="project" value="InterPro"/>
</dbReference>
<dbReference type="GO" id="GO:0006261">
    <property type="term" value="P:DNA-templated DNA replication"/>
    <property type="evidence" value="ECO:0007669"/>
    <property type="project" value="UniProtKB-UniRule"/>
</dbReference>
<keyword evidence="4 10" id="KW-0963">Cytoplasm</keyword>
<evidence type="ECO:0000256" key="7">
    <source>
        <dbReference type="ARBA" id="ARBA00023029"/>
    </source>
</evidence>
<comment type="subcellular location">
    <subcellularLocation>
        <location evidence="2 10">Cytoplasm</location>
    </subcellularLocation>
</comment>
<dbReference type="Gene3D" id="3.30.1360.40">
    <property type="match status" value="1"/>
</dbReference>
<dbReference type="InterPro" id="IPR005743">
    <property type="entry name" value="GyrA"/>
</dbReference>
<evidence type="ECO:0000313" key="15">
    <source>
        <dbReference type="Proteomes" id="UP000663792"/>
    </source>
</evidence>
<dbReference type="Pfam" id="PF03989">
    <property type="entry name" value="DNA_gyraseA_C"/>
    <property type="match status" value="6"/>
</dbReference>
<keyword evidence="7 10" id="KW-0799">Topoisomerase</keyword>
<dbReference type="FunFam" id="2.120.10.90:FF:000001">
    <property type="entry name" value="DNA gyrase subunit A"/>
    <property type="match status" value="1"/>
</dbReference>
<comment type="similarity">
    <text evidence="3 10">Belongs to the type II topoisomerase GyrA/ParC subunit family.</text>
</comment>
<evidence type="ECO:0000256" key="10">
    <source>
        <dbReference type="HAMAP-Rule" id="MF_01897"/>
    </source>
</evidence>
<dbReference type="NCBIfam" id="NF004043">
    <property type="entry name" value="PRK05560.1"/>
    <property type="match status" value="1"/>
</dbReference>
<dbReference type="SUPFAM" id="SSF101904">
    <property type="entry name" value="GyrA/ParC C-terminal domain-like"/>
    <property type="match status" value="1"/>
</dbReference>
<gene>
    <name evidence="10 14" type="primary">gyrA</name>
    <name evidence="14" type="ORF">JL106_16950</name>
</gene>
<dbReference type="InterPro" id="IPR006691">
    <property type="entry name" value="GyrA/parC_rep"/>
</dbReference>
<dbReference type="NCBIfam" id="TIGR01063">
    <property type="entry name" value="gyrA"/>
    <property type="match status" value="1"/>
</dbReference>
<evidence type="ECO:0000256" key="5">
    <source>
        <dbReference type="ARBA" id="ARBA00022741"/>
    </source>
</evidence>
<dbReference type="SMART" id="SM00434">
    <property type="entry name" value="TOP4c"/>
    <property type="match status" value="1"/>
</dbReference>
<name>A0A938YAL7_9ACTN</name>
<dbReference type="GO" id="GO:0009330">
    <property type="term" value="C:DNA topoisomerase type II (double strand cut, ATP-hydrolyzing) complex"/>
    <property type="evidence" value="ECO:0007669"/>
    <property type="project" value="TreeGrafter"/>
</dbReference>
<comment type="function">
    <text evidence="10">A type II topoisomerase that negatively supercoils closed circular double-stranded (ds) DNA in an ATP-dependent manner to modulate DNA topology and maintain chromosomes in an underwound state. Negative supercoiling favors strand separation, and DNA replication, transcription, recombination and repair, all of which involve strand separation. Also able to catalyze the interconversion of other topological isomers of dsDNA rings, including catenanes and knotted rings. Type II topoisomerases break and join 2 DNA strands simultaneously in an ATP-dependent manner.</text>
</comment>
<evidence type="ECO:0000259" key="13">
    <source>
        <dbReference type="PROSITE" id="PS52040"/>
    </source>
</evidence>
<evidence type="ECO:0000256" key="6">
    <source>
        <dbReference type="ARBA" id="ARBA00022840"/>
    </source>
</evidence>
<reference evidence="14" key="1">
    <citation type="submission" date="2021-01" db="EMBL/GenBank/DDBJ databases">
        <title>YIM 132084 draft genome.</title>
        <authorList>
            <person name="An D."/>
        </authorList>
    </citation>
    <scope>NUCLEOTIDE SEQUENCE</scope>
    <source>
        <strain evidence="14">YIM 132084</strain>
    </source>
</reference>
<feature type="short sequence motif" description="GyrA-box" evidence="10">
    <location>
        <begin position="534"/>
        <end position="540"/>
    </location>
</feature>
<evidence type="ECO:0000256" key="9">
    <source>
        <dbReference type="ARBA" id="ARBA00023235"/>
    </source>
</evidence>
<dbReference type="Gene3D" id="2.120.10.90">
    <property type="entry name" value="DNA gyrase/topoisomerase IV, subunit A, C-terminal"/>
    <property type="match status" value="1"/>
</dbReference>
<dbReference type="Gene3D" id="1.10.268.10">
    <property type="entry name" value="Topoisomerase, domain 3"/>
    <property type="match status" value="1"/>
</dbReference>
<evidence type="ECO:0000256" key="4">
    <source>
        <dbReference type="ARBA" id="ARBA00022490"/>
    </source>
</evidence>
<dbReference type="InterPro" id="IPR013760">
    <property type="entry name" value="Topo_IIA-like_dom_sf"/>
</dbReference>
<evidence type="ECO:0000256" key="3">
    <source>
        <dbReference type="ARBA" id="ARBA00008263"/>
    </source>
</evidence>
<dbReference type="Gene3D" id="3.90.199.10">
    <property type="entry name" value="Topoisomerase II, domain 5"/>
    <property type="match status" value="1"/>
</dbReference>
<dbReference type="FunFam" id="1.10.268.10:FF:000001">
    <property type="entry name" value="DNA gyrase subunit A"/>
    <property type="match status" value="1"/>
</dbReference>
<dbReference type="PANTHER" id="PTHR43493">
    <property type="entry name" value="DNA GYRASE/TOPOISOMERASE SUBUNIT A"/>
    <property type="match status" value="1"/>
</dbReference>
<dbReference type="InterPro" id="IPR050220">
    <property type="entry name" value="Type_II_DNA_Topoisomerases"/>
</dbReference>
<feature type="active site" description="O-(5'-phospho-DNA)-tyrosine intermediate" evidence="10 11">
    <location>
        <position position="126"/>
    </location>
</feature>
<keyword evidence="15" id="KW-1185">Reference proteome</keyword>
<evidence type="ECO:0000313" key="14">
    <source>
        <dbReference type="EMBL" id="MBM9468975.1"/>
    </source>
</evidence>
<proteinExistence type="inferred from homology"/>
<dbReference type="PANTHER" id="PTHR43493:SF5">
    <property type="entry name" value="DNA GYRASE SUBUNIT A, CHLOROPLASTIC_MITOCHONDRIAL"/>
    <property type="match status" value="1"/>
</dbReference>
<dbReference type="PROSITE" id="PS52040">
    <property type="entry name" value="TOPO_IIA"/>
    <property type="match status" value="1"/>
</dbReference>